<dbReference type="Proteomes" id="UP000642829">
    <property type="component" value="Unassembled WGS sequence"/>
</dbReference>
<dbReference type="EMBL" id="BMXG01000013">
    <property type="protein sequence ID" value="GHC04839.1"/>
    <property type="molecule type" value="Genomic_DNA"/>
</dbReference>
<comment type="caution">
    <text evidence="2">The sequence shown here is derived from an EMBL/GenBank/DDBJ whole genome shotgun (WGS) entry which is preliminary data.</text>
</comment>
<feature type="transmembrane region" description="Helical" evidence="1">
    <location>
        <begin position="131"/>
        <end position="151"/>
    </location>
</feature>
<evidence type="ECO:0000313" key="2">
    <source>
        <dbReference type="EMBL" id="GHC04839.1"/>
    </source>
</evidence>
<evidence type="ECO:0000256" key="1">
    <source>
        <dbReference type="SAM" id="Phobius"/>
    </source>
</evidence>
<sequence>MNFARKSFLCAIAATSLVIIYGFYVYAAPKGMLGDDQQQKFENQRRTVFGVTPLGFFLSGRPQVYAAMLGIVDKPILGFGSWRQDLTSYYLLEAISSLGTDAQVIDRLRSKSLKGGAGHSVLFQTWVENGLIAAMCVIAIGYLSVRVFAYYLSFDNPILAFIIPTMAMFFWDYFFSPPSISVRFTMGFVLASYVVYMDRSSNRNKGLLMALK</sequence>
<organism evidence="2 3">
    <name type="scientific">Cerasicoccus arenae</name>
    <dbReference type="NCBI Taxonomy" id="424488"/>
    <lineage>
        <taxon>Bacteria</taxon>
        <taxon>Pseudomonadati</taxon>
        <taxon>Verrucomicrobiota</taxon>
        <taxon>Opitutia</taxon>
        <taxon>Puniceicoccales</taxon>
        <taxon>Cerasicoccaceae</taxon>
        <taxon>Cerasicoccus</taxon>
    </lineage>
</organism>
<keyword evidence="1" id="KW-0472">Membrane</keyword>
<proteinExistence type="predicted"/>
<dbReference type="AlphaFoldDB" id="A0A8J3DGM7"/>
<keyword evidence="3" id="KW-1185">Reference proteome</keyword>
<keyword evidence="1" id="KW-0812">Transmembrane</keyword>
<evidence type="ECO:0000313" key="3">
    <source>
        <dbReference type="Proteomes" id="UP000642829"/>
    </source>
</evidence>
<gene>
    <name evidence="2" type="ORF">GCM10007047_22120</name>
</gene>
<reference evidence="2" key="2">
    <citation type="submission" date="2020-09" db="EMBL/GenBank/DDBJ databases">
        <authorList>
            <person name="Sun Q."/>
            <person name="Kim S."/>
        </authorList>
    </citation>
    <scope>NUCLEOTIDE SEQUENCE</scope>
    <source>
        <strain evidence="2">KCTC 12870</strain>
    </source>
</reference>
<name>A0A8J3DGM7_9BACT</name>
<feature type="transmembrane region" description="Helical" evidence="1">
    <location>
        <begin position="180"/>
        <end position="196"/>
    </location>
</feature>
<feature type="transmembrane region" description="Helical" evidence="1">
    <location>
        <begin position="158"/>
        <end position="174"/>
    </location>
</feature>
<accession>A0A8J3DGM7</accession>
<keyword evidence="1" id="KW-1133">Transmembrane helix</keyword>
<reference evidence="2" key="1">
    <citation type="journal article" date="2014" name="Int. J. Syst. Evol. Microbiol.">
        <title>Complete genome sequence of Corynebacterium casei LMG S-19264T (=DSM 44701T), isolated from a smear-ripened cheese.</title>
        <authorList>
            <consortium name="US DOE Joint Genome Institute (JGI-PGF)"/>
            <person name="Walter F."/>
            <person name="Albersmeier A."/>
            <person name="Kalinowski J."/>
            <person name="Ruckert C."/>
        </authorList>
    </citation>
    <scope>NUCLEOTIDE SEQUENCE</scope>
    <source>
        <strain evidence="2">KCTC 12870</strain>
    </source>
</reference>
<protein>
    <submittedName>
        <fullName evidence="2">Uncharacterized protein</fullName>
    </submittedName>
</protein>